<feature type="compositionally biased region" description="Basic and acidic residues" evidence="1">
    <location>
        <begin position="12"/>
        <end position="30"/>
    </location>
</feature>
<feature type="region of interest" description="Disordered" evidence="1">
    <location>
        <begin position="1"/>
        <end position="85"/>
    </location>
</feature>
<comment type="caution">
    <text evidence="2">The sequence shown here is derived from an EMBL/GenBank/DDBJ whole genome shotgun (WGS) entry which is preliminary data.</text>
</comment>
<keyword evidence="3" id="KW-1185">Reference proteome</keyword>
<accession>A0AAV7TZW7</accession>
<evidence type="ECO:0000313" key="3">
    <source>
        <dbReference type="Proteomes" id="UP001066276"/>
    </source>
</evidence>
<reference evidence="2" key="1">
    <citation type="journal article" date="2022" name="bioRxiv">
        <title>Sequencing and chromosome-scale assembly of the giantPleurodeles waltlgenome.</title>
        <authorList>
            <person name="Brown T."/>
            <person name="Elewa A."/>
            <person name="Iarovenko S."/>
            <person name="Subramanian E."/>
            <person name="Araus A.J."/>
            <person name="Petzold A."/>
            <person name="Susuki M."/>
            <person name="Suzuki K.-i.T."/>
            <person name="Hayashi T."/>
            <person name="Toyoda A."/>
            <person name="Oliveira C."/>
            <person name="Osipova E."/>
            <person name="Leigh N.D."/>
            <person name="Simon A."/>
            <person name="Yun M.H."/>
        </authorList>
    </citation>
    <scope>NUCLEOTIDE SEQUENCE</scope>
    <source>
        <strain evidence="2">20211129_DDA</strain>
        <tissue evidence="2">Liver</tissue>
    </source>
</reference>
<evidence type="ECO:0000313" key="2">
    <source>
        <dbReference type="EMBL" id="KAJ1181791.1"/>
    </source>
</evidence>
<feature type="compositionally biased region" description="Basic and acidic residues" evidence="1">
    <location>
        <begin position="66"/>
        <end position="85"/>
    </location>
</feature>
<feature type="compositionally biased region" description="Polar residues" evidence="1">
    <location>
        <begin position="46"/>
        <end position="58"/>
    </location>
</feature>
<proteinExistence type="predicted"/>
<protein>
    <submittedName>
        <fullName evidence="2">Uncharacterized protein</fullName>
    </submittedName>
</protein>
<dbReference type="AlphaFoldDB" id="A0AAV7TZW7"/>
<name>A0AAV7TZW7_PLEWA</name>
<dbReference type="Proteomes" id="UP001066276">
    <property type="component" value="Chromosome 3_2"/>
</dbReference>
<gene>
    <name evidence="2" type="ORF">NDU88_006990</name>
</gene>
<evidence type="ECO:0000256" key="1">
    <source>
        <dbReference type="SAM" id="MobiDB-lite"/>
    </source>
</evidence>
<dbReference type="EMBL" id="JANPWB010000006">
    <property type="protein sequence ID" value="KAJ1181791.1"/>
    <property type="molecule type" value="Genomic_DNA"/>
</dbReference>
<organism evidence="2 3">
    <name type="scientific">Pleurodeles waltl</name>
    <name type="common">Iberian ribbed newt</name>
    <dbReference type="NCBI Taxonomy" id="8319"/>
    <lineage>
        <taxon>Eukaryota</taxon>
        <taxon>Metazoa</taxon>
        <taxon>Chordata</taxon>
        <taxon>Craniata</taxon>
        <taxon>Vertebrata</taxon>
        <taxon>Euteleostomi</taxon>
        <taxon>Amphibia</taxon>
        <taxon>Batrachia</taxon>
        <taxon>Caudata</taxon>
        <taxon>Salamandroidea</taxon>
        <taxon>Salamandridae</taxon>
        <taxon>Pleurodelinae</taxon>
        <taxon>Pleurodeles</taxon>
    </lineage>
</organism>
<sequence length="85" mass="9601">MKLAKVLPWGGTERDSQRIPTTRREKEAGLLRKRHGAGVQLELLRQPTSAPESRNASSVRRAKRNALTERGEESRRTRDGARTLP</sequence>